<proteinExistence type="predicted"/>
<keyword evidence="2" id="KW-1185">Reference proteome</keyword>
<protein>
    <submittedName>
        <fullName evidence="1">Uncharacterized protein</fullName>
    </submittedName>
</protein>
<organism evidence="1 2">
    <name type="scientific">Phlebia brevispora</name>
    <dbReference type="NCBI Taxonomy" id="194682"/>
    <lineage>
        <taxon>Eukaryota</taxon>
        <taxon>Fungi</taxon>
        <taxon>Dikarya</taxon>
        <taxon>Basidiomycota</taxon>
        <taxon>Agaricomycotina</taxon>
        <taxon>Agaricomycetes</taxon>
        <taxon>Polyporales</taxon>
        <taxon>Meruliaceae</taxon>
        <taxon>Phlebia</taxon>
    </lineage>
</organism>
<evidence type="ECO:0000313" key="1">
    <source>
        <dbReference type="EMBL" id="KAJ3554207.1"/>
    </source>
</evidence>
<sequence length="273" mass="30927">MVLFLLAVCWDVDTGDTSEGPHYESFMRGKSAAVGTEKIQRIVASKKRAKRGQVKEVVFDETARREFLTGFHKRKVEKKEIAKKKAEERERQERLEARREKRLMLAEKAAKNVAEVERAYGAHASEDEEEEWDGFGPGSGADRKGKAKESAEDHVMEEEYEDEQQLAVVTVVEDFDPEELLHGPTHSRKDIEEGQDQDEDGEGAPPPAKRVKVAEMKQVKTQSKVATKAKDVKYQTNAARKAERTKQIKRKKEKAHRAGGKDARKGKGTRGRR</sequence>
<gene>
    <name evidence="1" type="ORF">NM688_g3226</name>
</gene>
<comment type="caution">
    <text evidence="1">The sequence shown here is derived from an EMBL/GenBank/DDBJ whole genome shotgun (WGS) entry which is preliminary data.</text>
</comment>
<reference evidence="1" key="1">
    <citation type="submission" date="2022-07" db="EMBL/GenBank/DDBJ databases">
        <title>Genome Sequence of Phlebia brevispora.</title>
        <authorList>
            <person name="Buettner E."/>
        </authorList>
    </citation>
    <scope>NUCLEOTIDE SEQUENCE</scope>
    <source>
        <strain evidence="1">MPL23</strain>
    </source>
</reference>
<evidence type="ECO:0000313" key="2">
    <source>
        <dbReference type="Proteomes" id="UP001148662"/>
    </source>
</evidence>
<dbReference type="Proteomes" id="UP001148662">
    <property type="component" value="Unassembled WGS sequence"/>
</dbReference>
<accession>A0ACC1T6H3</accession>
<dbReference type="EMBL" id="JANHOG010000453">
    <property type="protein sequence ID" value="KAJ3554207.1"/>
    <property type="molecule type" value="Genomic_DNA"/>
</dbReference>
<name>A0ACC1T6H3_9APHY</name>